<protein>
    <submittedName>
        <fullName evidence="2">Uncharacterized protein</fullName>
    </submittedName>
</protein>
<dbReference type="EMBL" id="BGZK01002163">
    <property type="protein sequence ID" value="GBP91357.1"/>
    <property type="molecule type" value="Genomic_DNA"/>
</dbReference>
<dbReference type="AlphaFoldDB" id="A0A4C1ZXL3"/>
<organism evidence="2 3">
    <name type="scientific">Eumeta variegata</name>
    <name type="common">Bagworm moth</name>
    <name type="synonym">Eumeta japonica</name>
    <dbReference type="NCBI Taxonomy" id="151549"/>
    <lineage>
        <taxon>Eukaryota</taxon>
        <taxon>Metazoa</taxon>
        <taxon>Ecdysozoa</taxon>
        <taxon>Arthropoda</taxon>
        <taxon>Hexapoda</taxon>
        <taxon>Insecta</taxon>
        <taxon>Pterygota</taxon>
        <taxon>Neoptera</taxon>
        <taxon>Endopterygota</taxon>
        <taxon>Lepidoptera</taxon>
        <taxon>Glossata</taxon>
        <taxon>Ditrysia</taxon>
        <taxon>Tineoidea</taxon>
        <taxon>Psychidae</taxon>
        <taxon>Oiketicinae</taxon>
        <taxon>Eumeta</taxon>
    </lineage>
</organism>
<evidence type="ECO:0000313" key="2">
    <source>
        <dbReference type="EMBL" id="GBP91357.1"/>
    </source>
</evidence>
<feature type="region of interest" description="Disordered" evidence="1">
    <location>
        <begin position="15"/>
        <end position="55"/>
    </location>
</feature>
<gene>
    <name evidence="2" type="ORF">EVAR_64402_1</name>
</gene>
<name>A0A4C1ZXL3_EUMVA</name>
<feature type="compositionally biased region" description="Polar residues" evidence="1">
    <location>
        <begin position="27"/>
        <end position="36"/>
    </location>
</feature>
<feature type="compositionally biased region" description="Basic and acidic residues" evidence="1">
    <location>
        <begin position="125"/>
        <end position="143"/>
    </location>
</feature>
<keyword evidence="3" id="KW-1185">Reference proteome</keyword>
<comment type="caution">
    <text evidence="2">The sequence shown here is derived from an EMBL/GenBank/DDBJ whole genome shotgun (WGS) entry which is preliminary data.</text>
</comment>
<dbReference type="Proteomes" id="UP000299102">
    <property type="component" value="Unassembled WGS sequence"/>
</dbReference>
<sequence length="143" mass="16570">MNSWQAYAGFRSRSLTSRPEVPKQLRRQTGTCAQRTHQSRAHAHGDSAANPAHPRRRFGHFVSYLPNRPGLIRAALTERNIMSSINQRIKHYLRLVSSRARLLRRTHFSLRGHEGRPISNYEGMQESKESRAAPETRRKYIPE</sequence>
<feature type="region of interest" description="Disordered" evidence="1">
    <location>
        <begin position="113"/>
        <end position="143"/>
    </location>
</feature>
<evidence type="ECO:0000256" key="1">
    <source>
        <dbReference type="SAM" id="MobiDB-lite"/>
    </source>
</evidence>
<proteinExistence type="predicted"/>
<accession>A0A4C1ZXL3</accession>
<reference evidence="2 3" key="1">
    <citation type="journal article" date="2019" name="Commun. Biol.">
        <title>The bagworm genome reveals a unique fibroin gene that provides high tensile strength.</title>
        <authorList>
            <person name="Kono N."/>
            <person name="Nakamura H."/>
            <person name="Ohtoshi R."/>
            <person name="Tomita M."/>
            <person name="Numata K."/>
            <person name="Arakawa K."/>
        </authorList>
    </citation>
    <scope>NUCLEOTIDE SEQUENCE [LARGE SCALE GENOMIC DNA]</scope>
</reference>
<evidence type="ECO:0000313" key="3">
    <source>
        <dbReference type="Proteomes" id="UP000299102"/>
    </source>
</evidence>